<name>A0ACC2SZN7_9FUNG</name>
<sequence length="118" mass="13034">MFIGCLRLVVVARGGSWYILGVRVFGSLSSQSAPCVVYWTFFRIDNSFPLETQAQEWDLNPDPKFLWAAGSMDQGTAHSRFIGTEHLQAEAPANSQSQNTSAGLTMVVPEEELLKLPN</sequence>
<reference evidence="1" key="1">
    <citation type="submission" date="2022-04" db="EMBL/GenBank/DDBJ databases">
        <title>Genome of the entomopathogenic fungus Entomophthora muscae.</title>
        <authorList>
            <person name="Elya C."/>
            <person name="Lovett B.R."/>
            <person name="Lee E."/>
            <person name="Macias A.M."/>
            <person name="Hajek A.E."/>
            <person name="De Bivort B.L."/>
            <person name="Kasson M.T."/>
            <person name="De Fine Licht H.H."/>
            <person name="Stajich J.E."/>
        </authorList>
    </citation>
    <scope>NUCLEOTIDE SEQUENCE</scope>
    <source>
        <strain evidence="1">Berkeley</strain>
    </source>
</reference>
<evidence type="ECO:0000313" key="2">
    <source>
        <dbReference type="Proteomes" id="UP001165960"/>
    </source>
</evidence>
<dbReference type="EMBL" id="QTSX02003933">
    <property type="protein sequence ID" value="KAJ9067641.1"/>
    <property type="molecule type" value="Genomic_DNA"/>
</dbReference>
<organism evidence="1 2">
    <name type="scientific">Entomophthora muscae</name>
    <dbReference type="NCBI Taxonomy" id="34485"/>
    <lineage>
        <taxon>Eukaryota</taxon>
        <taxon>Fungi</taxon>
        <taxon>Fungi incertae sedis</taxon>
        <taxon>Zoopagomycota</taxon>
        <taxon>Entomophthoromycotina</taxon>
        <taxon>Entomophthoromycetes</taxon>
        <taxon>Entomophthorales</taxon>
        <taxon>Entomophthoraceae</taxon>
        <taxon>Entomophthora</taxon>
    </lineage>
</organism>
<protein>
    <submittedName>
        <fullName evidence="1">Uncharacterized protein</fullName>
    </submittedName>
</protein>
<accession>A0ACC2SZN7</accession>
<proteinExistence type="predicted"/>
<keyword evidence="2" id="KW-1185">Reference proteome</keyword>
<evidence type="ECO:0000313" key="1">
    <source>
        <dbReference type="EMBL" id="KAJ9067641.1"/>
    </source>
</evidence>
<gene>
    <name evidence="1" type="ORF">DSO57_1037079</name>
</gene>
<dbReference type="Proteomes" id="UP001165960">
    <property type="component" value="Unassembled WGS sequence"/>
</dbReference>
<comment type="caution">
    <text evidence="1">The sequence shown here is derived from an EMBL/GenBank/DDBJ whole genome shotgun (WGS) entry which is preliminary data.</text>
</comment>